<proteinExistence type="predicted"/>
<evidence type="ECO:0000313" key="2">
    <source>
        <dbReference type="Proteomes" id="UP000297975"/>
    </source>
</evidence>
<keyword evidence="2" id="KW-1185">Reference proteome</keyword>
<accession>A0A4Y8ISB3</accession>
<dbReference type="RefSeq" id="WP_134338864.1">
    <property type="nucleotide sequence ID" value="NZ_SOPW01000003.1"/>
</dbReference>
<organism evidence="1 2">
    <name type="scientific">Filobacillus milosensis</name>
    <dbReference type="NCBI Taxonomy" id="94137"/>
    <lineage>
        <taxon>Bacteria</taxon>
        <taxon>Bacillati</taxon>
        <taxon>Bacillota</taxon>
        <taxon>Bacilli</taxon>
        <taxon>Bacillales</taxon>
        <taxon>Bacillaceae</taxon>
        <taxon>Filobacillus</taxon>
    </lineage>
</organism>
<dbReference type="InterPro" id="IPR023164">
    <property type="entry name" value="YqgQ-like_sf"/>
</dbReference>
<dbReference type="Gene3D" id="1.10.287.760">
    <property type="entry name" value="YqgQ-like"/>
    <property type="match status" value="1"/>
</dbReference>
<dbReference type="EMBL" id="SOPW01000003">
    <property type="protein sequence ID" value="TFB23803.1"/>
    <property type="molecule type" value="Genomic_DNA"/>
</dbReference>
<dbReference type="Pfam" id="PF06014">
    <property type="entry name" value="YqgQ-like"/>
    <property type="match status" value="1"/>
</dbReference>
<protein>
    <submittedName>
        <fullName evidence="1">DUF910 family protein</fullName>
    </submittedName>
</protein>
<reference evidence="1 2" key="1">
    <citation type="submission" date="2019-03" db="EMBL/GenBank/DDBJ databases">
        <authorList>
            <person name="He R.-H."/>
        </authorList>
    </citation>
    <scope>NUCLEOTIDE SEQUENCE [LARGE SCALE GENOMIC DNA]</scope>
    <source>
        <strain evidence="2">SH 714</strain>
    </source>
</reference>
<dbReference type="OrthoDB" id="2361671at2"/>
<sequence length="63" mass="7447">METMIDVRQLLKRFGVFVYVGNKKADLHLMEDEINALFDNGLITREDYMSARLIIKKEKKDLE</sequence>
<dbReference type="SUPFAM" id="SSF158379">
    <property type="entry name" value="YqgQ-like"/>
    <property type="match status" value="1"/>
</dbReference>
<dbReference type="AlphaFoldDB" id="A0A4Y8ISB3"/>
<dbReference type="Proteomes" id="UP000297975">
    <property type="component" value="Unassembled WGS sequence"/>
</dbReference>
<gene>
    <name evidence="1" type="ORF">E3U55_03035</name>
</gene>
<evidence type="ECO:0000313" key="1">
    <source>
        <dbReference type="EMBL" id="TFB23803.1"/>
    </source>
</evidence>
<dbReference type="InterPro" id="IPR009256">
    <property type="entry name" value="YqgQ-like"/>
</dbReference>
<comment type="caution">
    <text evidence="1">The sequence shown here is derived from an EMBL/GenBank/DDBJ whole genome shotgun (WGS) entry which is preliminary data.</text>
</comment>
<name>A0A4Y8ISB3_9BACI</name>